<sequence>METYARTGQIDSKFADYAPRINSKQLAQLQQLLSTKIPLNSVAVSQFLHTPIGEELLGRLAQVIQTDDLASEFHALRDAMILAARNPQGFTPLEVLRQFPSETVYIKLEKALALVGEVNQFVNQTNDASMVVNQKATLEAQFPFDLSRSENLRQPGRLAWKKQTLTLSDPERDRQIPTDLYLPHSRTRHPIVVISHGLGSDRFSFAYLAEHLASYGFAVVVPEHSGSDSNQLAMLLAGRVRDITSPQEFLDRPIDVSKLLNKLEQLSRFDPELQGRLDLQSVGIVGQSFGGYTALAVAGATFQAQHLKTMCQASQDSLNLSLLLQCGATQLPQLPSHLSDPRIKAAIAINPFSSAIFGQAGLSQIRVPTMIVASSADTIAPTLPEQIQPFTWLTTPNKYLALITGATHFSALASSPNEAIPVLPFVVGTNPIPMHQYLKALNAAFFKTYLMNQQQYRSYLSANYVKTINQLPIQLALVKTLSTSDLSKNLEDRLSLNLSACILLLLVFAPFPLWDWASNSVKPYTRRLM</sequence>
<evidence type="ECO:0000256" key="3">
    <source>
        <dbReference type="ARBA" id="ARBA00023098"/>
    </source>
</evidence>
<organism evidence="6 7">
    <name type="scientific">Chroococcidiopsis cubana SAG 39.79</name>
    <dbReference type="NCBI Taxonomy" id="388085"/>
    <lineage>
        <taxon>Bacteria</taxon>
        <taxon>Bacillati</taxon>
        <taxon>Cyanobacteriota</taxon>
        <taxon>Cyanophyceae</taxon>
        <taxon>Chroococcidiopsidales</taxon>
        <taxon>Chroococcidiopsidaceae</taxon>
        <taxon>Chroococcidiopsis</taxon>
    </lineage>
</organism>
<dbReference type="Gene3D" id="3.40.50.1820">
    <property type="entry name" value="alpha/beta hydrolase"/>
    <property type="match status" value="1"/>
</dbReference>
<evidence type="ECO:0000313" key="6">
    <source>
        <dbReference type="EMBL" id="RUT04549.1"/>
    </source>
</evidence>
<reference evidence="6 7" key="1">
    <citation type="journal article" date="2019" name="Genome Biol. Evol.">
        <title>Day and night: Metabolic profiles and evolutionary relationships of six axenic non-marine cyanobacteria.</title>
        <authorList>
            <person name="Will S.E."/>
            <person name="Henke P."/>
            <person name="Boedeker C."/>
            <person name="Huang S."/>
            <person name="Brinkmann H."/>
            <person name="Rohde M."/>
            <person name="Jarek M."/>
            <person name="Friedl T."/>
            <person name="Seufert S."/>
            <person name="Schumacher M."/>
            <person name="Overmann J."/>
            <person name="Neumann-Schaal M."/>
            <person name="Petersen J."/>
        </authorList>
    </citation>
    <scope>NUCLEOTIDE SEQUENCE [LARGE SCALE GENOMIC DNA]</scope>
    <source>
        <strain evidence="6 7">SAG 39.79</strain>
    </source>
</reference>
<dbReference type="Proteomes" id="UP000282574">
    <property type="component" value="Unassembled WGS sequence"/>
</dbReference>
<dbReference type="PANTHER" id="PTHR10272">
    <property type="entry name" value="PLATELET-ACTIVATING FACTOR ACETYLHYDROLASE"/>
    <property type="match status" value="1"/>
</dbReference>
<dbReference type="AlphaFoldDB" id="A0AB37UCB4"/>
<comment type="caution">
    <text evidence="6">The sequence shown here is derived from an EMBL/GenBank/DDBJ whole genome shotgun (WGS) entry which is preliminary data.</text>
</comment>
<evidence type="ECO:0000256" key="1">
    <source>
        <dbReference type="ARBA" id="ARBA00022801"/>
    </source>
</evidence>
<feature type="domain" description="PET hydrolase/cutinase-like" evidence="5">
    <location>
        <begin position="336"/>
        <end position="417"/>
    </location>
</feature>
<evidence type="ECO:0000259" key="5">
    <source>
        <dbReference type="Pfam" id="PF12740"/>
    </source>
</evidence>
<dbReference type="Pfam" id="PF12740">
    <property type="entry name" value="PETase"/>
    <property type="match status" value="1"/>
</dbReference>
<evidence type="ECO:0008006" key="8">
    <source>
        <dbReference type="Google" id="ProtNLM"/>
    </source>
</evidence>
<dbReference type="InterPro" id="IPR017395">
    <property type="entry name" value="Chlorophyllase-like"/>
</dbReference>
<name>A0AB37UCB4_9CYAN</name>
<proteinExistence type="predicted"/>
<dbReference type="Pfam" id="PF07224">
    <property type="entry name" value="Chlorophyllase"/>
    <property type="match status" value="1"/>
</dbReference>
<accession>A0AB37UCB4</accession>
<dbReference type="EMBL" id="RSCK01000084">
    <property type="protein sequence ID" value="RUT04549.1"/>
    <property type="molecule type" value="Genomic_DNA"/>
</dbReference>
<dbReference type="InterPro" id="IPR041127">
    <property type="entry name" value="PET_hydrolase/cutinase-like"/>
</dbReference>
<dbReference type="PANTHER" id="PTHR10272:SF13">
    <property type="entry name" value="POLY(ETHYLENE TEREPHTHALATE) HYDROLASE"/>
    <property type="match status" value="1"/>
</dbReference>
<dbReference type="SUPFAM" id="SSF53474">
    <property type="entry name" value="alpha/beta-Hydrolases"/>
    <property type="match status" value="1"/>
</dbReference>
<protein>
    <recommendedName>
        <fullName evidence="8">DUF1400 domain-containing protein</fullName>
    </recommendedName>
</protein>
<dbReference type="InterPro" id="IPR010802">
    <property type="entry name" value="DUF1400"/>
</dbReference>
<feature type="domain" description="DUF1400" evidence="4">
    <location>
        <begin position="1"/>
        <end position="106"/>
    </location>
</feature>
<dbReference type="Pfam" id="PF07176">
    <property type="entry name" value="DUF1400"/>
    <property type="match status" value="1"/>
</dbReference>
<dbReference type="InterPro" id="IPR029058">
    <property type="entry name" value="AB_hydrolase_fold"/>
</dbReference>
<keyword evidence="3" id="KW-0443">Lipid metabolism</keyword>
<dbReference type="GO" id="GO:0016042">
    <property type="term" value="P:lipid catabolic process"/>
    <property type="evidence" value="ECO:0007669"/>
    <property type="project" value="UniProtKB-KW"/>
</dbReference>
<keyword evidence="2" id="KW-0442">Lipid degradation</keyword>
<gene>
    <name evidence="6" type="ORF">DSM107010_57290</name>
</gene>
<keyword evidence="7" id="KW-1185">Reference proteome</keyword>
<evidence type="ECO:0000256" key="2">
    <source>
        <dbReference type="ARBA" id="ARBA00022963"/>
    </source>
</evidence>
<evidence type="ECO:0000259" key="4">
    <source>
        <dbReference type="Pfam" id="PF07176"/>
    </source>
</evidence>
<keyword evidence="1" id="KW-0378">Hydrolase</keyword>
<dbReference type="GO" id="GO:0003847">
    <property type="term" value="F:1-alkyl-2-acetylglycerophosphocholine esterase activity"/>
    <property type="evidence" value="ECO:0007669"/>
    <property type="project" value="TreeGrafter"/>
</dbReference>
<evidence type="ECO:0000313" key="7">
    <source>
        <dbReference type="Proteomes" id="UP000282574"/>
    </source>
</evidence>